<organism evidence="2 3">
    <name type="scientific">Vespula vulgaris</name>
    <name type="common">Yellow jacket</name>
    <name type="synonym">Wasp</name>
    <dbReference type="NCBI Taxonomy" id="7454"/>
    <lineage>
        <taxon>Eukaryota</taxon>
        <taxon>Metazoa</taxon>
        <taxon>Ecdysozoa</taxon>
        <taxon>Arthropoda</taxon>
        <taxon>Hexapoda</taxon>
        <taxon>Insecta</taxon>
        <taxon>Pterygota</taxon>
        <taxon>Neoptera</taxon>
        <taxon>Endopterygota</taxon>
        <taxon>Hymenoptera</taxon>
        <taxon>Apocrita</taxon>
        <taxon>Aculeata</taxon>
        <taxon>Vespoidea</taxon>
        <taxon>Vespidae</taxon>
        <taxon>Vespinae</taxon>
        <taxon>Vespula</taxon>
    </lineage>
</organism>
<accession>A0A834KKA7</accession>
<dbReference type="EMBL" id="JACSEA010000002">
    <property type="protein sequence ID" value="KAF7407456.1"/>
    <property type="molecule type" value="Genomic_DNA"/>
</dbReference>
<dbReference type="AlphaFoldDB" id="A0A834KKA7"/>
<dbReference type="Proteomes" id="UP000614350">
    <property type="component" value="Unassembled WGS sequence"/>
</dbReference>
<protein>
    <submittedName>
        <fullName evidence="2">Uncharacterized protein</fullName>
    </submittedName>
</protein>
<evidence type="ECO:0000256" key="1">
    <source>
        <dbReference type="SAM" id="MobiDB-lite"/>
    </source>
</evidence>
<keyword evidence="3" id="KW-1185">Reference proteome</keyword>
<feature type="compositionally biased region" description="Basic and acidic residues" evidence="1">
    <location>
        <begin position="129"/>
        <end position="163"/>
    </location>
</feature>
<sequence>MRQYKIEKDFDHRSLLTWYVESTVKAISKAVERANGEIVFTRTTAYCRIAPPNKFNKYIDTIGKEAGPHIEITEKCEKVHRRIMLVAGGKKRGGMKVESSIKATYTEPLEPIVGRNSLNEETSEGAGKSLDHDMREGSNDLAMKEEKKREAGMVTKARQDYGRSPKPKFQPFASYLAISL</sequence>
<evidence type="ECO:0000313" key="3">
    <source>
        <dbReference type="Proteomes" id="UP000614350"/>
    </source>
</evidence>
<reference evidence="2" key="1">
    <citation type="journal article" date="2020" name="G3 (Bethesda)">
        <title>High-Quality Assemblies for Three Invasive Social Wasps from the &lt;i&gt;Vespula&lt;/i&gt; Genus.</title>
        <authorList>
            <person name="Harrop T.W.R."/>
            <person name="Guhlin J."/>
            <person name="McLaughlin G.M."/>
            <person name="Permina E."/>
            <person name="Stockwell P."/>
            <person name="Gilligan J."/>
            <person name="Le Lec M.F."/>
            <person name="Gruber M.A.M."/>
            <person name="Quinn O."/>
            <person name="Lovegrove M."/>
            <person name="Duncan E.J."/>
            <person name="Remnant E.J."/>
            <person name="Van Eeckhoven J."/>
            <person name="Graham B."/>
            <person name="Knapp R.A."/>
            <person name="Langford K.W."/>
            <person name="Kronenberg Z."/>
            <person name="Press M.O."/>
            <person name="Eacker S.M."/>
            <person name="Wilson-Rankin E.E."/>
            <person name="Purcell J."/>
            <person name="Lester P.J."/>
            <person name="Dearden P.K."/>
        </authorList>
    </citation>
    <scope>NUCLEOTIDE SEQUENCE</scope>
    <source>
        <strain evidence="2">Marl-1</strain>
    </source>
</reference>
<name>A0A834KKA7_VESVU</name>
<feature type="region of interest" description="Disordered" evidence="1">
    <location>
        <begin position="115"/>
        <end position="165"/>
    </location>
</feature>
<proteinExistence type="predicted"/>
<comment type="caution">
    <text evidence="2">The sequence shown here is derived from an EMBL/GenBank/DDBJ whole genome shotgun (WGS) entry which is preliminary data.</text>
</comment>
<gene>
    <name evidence="2" type="ORF">HZH66_001993</name>
</gene>
<evidence type="ECO:0000313" key="2">
    <source>
        <dbReference type="EMBL" id="KAF7407456.1"/>
    </source>
</evidence>